<evidence type="ECO:0000313" key="7">
    <source>
        <dbReference type="EMBL" id="KAE9270452.1"/>
    </source>
</evidence>
<dbReference type="EMBL" id="QXGB01004357">
    <property type="protein sequence ID" value="KAE9166534.1"/>
    <property type="molecule type" value="Genomic_DNA"/>
</dbReference>
<feature type="region of interest" description="Disordered" evidence="1">
    <location>
        <begin position="1"/>
        <end position="45"/>
    </location>
</feature>
<dbReference type="Proteomes" id="UP000440732">
    <property type="component" value="Unassembled WGS sequence"/>
</dbReference>
<sequence>MAKGPRTRSGKAALRTIRKLATPGCGDKPAKRRRLERTTPSLEDIEASEARARISRFEETQARNTVGQNVPRSRKLSLRGHVPESDLLAQESDKSSFFETIDELFLRVCGSCGELTKSARAIRKCYDLTQKYFAPLKNRSAVAMLLF</sequence>
<keyword evidence="8" id="KW-1185">Reference proteome</keyword>
<evidence type="ECO:0000313" key="6">
    <source>
        <dbReference type="EMBL" id="KAE9173091.1"/>
    </source>
</evidence>
<evidence type="ECO:0000313" key="12">
    <source>
        <dbReference type="Proteomes" id="UP000441208"/>
    </source>
</evidence>
<dbReference type="AlphaFoldDB" id="A0A6A3VFG4"/>
<dbReference type="EMBL" id="QXFW01000471">
    <property type="protein sequence ID" value="KAE9011234.1"/>
    <property type="molecule type" value="Genomic_DNA"/>
</dbReference>
<dbReference type="Proteomes" id="UP000440367">
    <property type="component" value="Unassembled WGS sequence"/>
</dbReference>
<dbReference type="Proteomes" id="UP000437068">
    <property type="component" value="Unassembled WGS sequence"/>
</dbReference>
<evidence type="ECO:0000313" key="8">
    <source>
        <dbReference type="Proteomes" id="UP000433483"/>
    </source>
</evidence>
<dbReference type="Proteomes" id="UP000441208">
    <property type="component" value="Unassembled WGS sequence"/>
</dbReference>
<evidence type="ECO:0000313" key="2">
    <source>
        <dbReference type="EMBL" id="KAE9011234.1"/>
    </source>
</evidence>
<reference evidence="8 9" key="1">
    <citation type="submission" date="2018-08" db="EMBL/GenBank/DDBJ databases">
        <title>Genomic investigation of the strawberry pathogen Phytophthora fragariae indicates pathogenicity is determined by transcriptional variation in three key races.</title>
        <authorList>
            <person name="Adams T.M."/>
            <person name="Armitage A.D."/>
            <person name="Sobczyk M.K."/>
            <person name="Bates H.J."/>
            <person name="Dunwell J.M."/>
            <person name="Nellist C.F."/>
            <person name="Harrison R.J."/>
        </authorList>
    </citation>
    <scope>NUCLEOTIDE SEQUENCE [LARGE SCALE GENOMIC DNA]</scope>
    <source>
        <strain evidence="7 9">A4</strain>
        <strain evidence="6 10">BC-1</strain>
        <strain evidence="5 8">NOV-27</strain>
        <strain evidence="3 11">NOV-5</strain>
        <strain evidence="4 12">NOV-71</strain>
        <strain evidence="2 13">SCRP245</strain>
    </source>
</reference>
<evidence type="ECO:0000313" key="5">
    <source>
        <dbReference type="EMBL" id="KAE9166534.1"/>
    </source>
</evidence>
<comment type="caution">
    <text evidence="5">The sequence shown here is derived from an EMBL/GenBank/DDBJ whole genome shotgun (WGS) entry which is preliminary data.</text>
</comment>
<dbReference type="EMBL" id="QXGE01004493">
    <property type="protein sequence ID" value="KAE9270452.1"/>
    <property type="molecule type" value="Genomic_DNA"/>
</dbReference>
<dbReference type="EMBL" id="QXGD01004002">
    <property type="protein sequence ID" value="KAE9173091.1"/>
    <property type="molecule type" value="Genomic_DNA"/>
</dbReference>
<accession>A0A6A3VFG4</accession>
<evidence type="ECO:0000313" key="4">
    <source>
        <dbReference type="EMBL" id="KAE9112602.1"/>
    </source>
</evidence>
<dbReference type="EMBL" id="QXFZ01000541">
    <property type="protein sequence ID" value="KAE9112602.1"/>
    <property type="molecule type" value="Genomic_DNA"/>
</dbReference>
<proteinExistence type="predicted"/>
<dbReference type="Proteomes" id="UP000460718">
    <property type="component" value="Unassembled WGS sequence"/>
</dbReference>
<dbReference type="EMBL" id="QXGA01004292">
    <property type="protein sequence ID" value="KAE9074677.1"/>
    <property type="molecule type" value="Genomic_DNA"/>
</dbReference>
<name>A0A6A3VFG4_9STRA</name>
<organism evidence="5 8">
    <name type="scientific">Phytophthora fragariae</name>
    <dbReference type="NCBI Taxonomy" id="53985"/>
    <lineage>
        <taxon>Eukaryota</taxon>
        <taxon>Sar</taxon>
        <taxon>Stramenopiles</taxon>
        <taxon>Oomycota</taxon>
        <taxon>Peronosporomycetes</taxon>
        <taxon>Peronosporales</taxon>
        <taxon>Peronosporaceae</taxon>
        <taxon>Phytophthora</taxon>
    </lineage>
</organism>
<evidence type="ECO:0000256" key="1">
    <source>
        <dbReference type="SAM" id="MobiDB-lite"/>
    </source>
</evidence>
<evidence type="ECO:0000313" key="9">
    <source>
        <dbReference type="Proteomes" id="UP000437068"/>
    </source>
</evidence>
<dbReference type="OrthoDB" id="10590289at2759"/>
<evidence type="ECO:0000313" key="3">
    <source>
        <dbReference type="EMBL" id="KAE9074677.1"/>
    </source>
</evidence>
<protein>
    <submittedName>
        <fullName evidence="5">Uncharacterized protein</fullName>
    </submittedName>
</protein>
<gene>
    <name evidence="7" type="ORF">PF001_g28799</name>
    <name evidence="6" type="ORF">PF002_g29396</name>
    <name evidence="5" type="ORF">PF005_g29166</name>
    <name evidence="3" type="ORF">PF006_g28493</name>
    <name evidence="4" type="ORF">PF007_g11043</name>
    <name evidence="2" type="ORF">PF011_g9461</name>
</gene>
<dbReference type="Proteomes" id="UP000433483">
    <property type="component" value="Unassembled WGS sequence"/>
</dbReference>
<evidence type="ECO:0000313" key="10">
    <source>
        <dbReference type="Proteomes" id="UP000440367"/>
    </source>
</evidence>
<evidence type="ECO:0000313" key="11">
    <source>
        <dbReference type="Proteomes" id="UP000440732"/>
    </source>
</evidence>
<evidence type="ECO:0000313" key="13">
    <source>
        <dbReference type="Proteomes" id="UP000460718"/>
    </source>
</evidence>